<reference evidence="2 3" key="1">
    <citation type="journal article" date="2016" name="DNA Res.">
        <title>The draft genome of MD-2 pineapple using hybrid error correction of long reads.</title>
        <authorList>
            <person name="Redwan R.M."/>
            <person name="Saidin A."/>
            <person name="Kumar S.V."/>
        </authorList>
    </citation>
    <scope>NUCLEOTIDE SEQUENCE [LARGE SCALE GENOMIC DNA]</scope>
    <source>
        <strain evidence="3">cv. MD2</strain>
        <tissue evidence="2">Leaf</tissue>
    </source>
</reference>
<dbReference type="STRING" id="4615.A0A199V5N6"/>
<evidence type="ECO:0000313" key="2">
    <source>
        <dbReference type="EMBL" id="OAY72397.1"/>
    </source>
</evidence>
<evidence type="ECO:0000313" key="3">
    <source>
        <dbReference type="Proteomes" id="UP000092600"/>
    </source>
</evidence>
<proteinExistence type="predicted"/>
<feature type="region of interest" description="Disordered" evidence="1">
    <location>
        <begin position="30"/>
        <end position="94"/>
    </location>
</feature>
<comment type="caution">
    <text evidence="2">The sequence shown here is derived from an EMBL/GenBank/DDBJ whole genome shotgun (WGS) entry which is preliminary data.</text>
</comment>
<feature type="compositionally biased region" description="Polar residues" evidence="1">
    <location>
        <begin position="62"/>
        <end position="78"/>
    </location>
</feature>
<organism evidence="2 3">
    <name type="scientific">Ananas comosus</name>
    <name type="common">Pineapple</name>
    <name type="synonym">Ananas ananas</name>
    <dbReference type="NCBI Taxonomy" id="4615"/>
    <lineage>
        <taxon>Eukaryota</taxon>
        <taxon>Viridiplantae</taxon>
        <taxon>Streptophyta</taxon>
        <taxon>Embryophyta</taxon>
        <taxon>Tracheophyta</taxon>
        <taxon>Spermatophyta</taxon>
        <taxon>Magnoliopsida</taxon>
        <taxon>Liliopsida</taxon>
        <taxon>Poales</taxon>
        <taxon>Bromeliaceae</taxon>
        <taxon>Bromelioideae</taxon>
        <taxon>Ananas</taxon>
    </lineage>
</organism>
<dbReference type="Proteomes" id="UP000092600">
    <property type="component" value="Unassembled WGS sequence"/>
</dbReference>
<evidence type="ECO:0000256" key="1">
    <source>
        <dbReference type="SAM" id="MobiDB-lite"/>
    </source>
</evidence>
<protein>
    <submittedName>
        <fullName evidence="2">Uncharacterized protein</fullName>
    </submittedName>
</protein>
<dbReference type="AlphaFoldDB" id="A0A199V5N6"/>
<name>A0A199V5N6_ANACO</name>
<dbReference type="EMBL" id="LSRQ01003110">
    <property type="protein sequence ID" value="OAY72397.1"/>
    <property type="molecule type" value="Genomic_DNA"/>
</dbReference>
<sequence>MGGFMYAYQNPAGRLMGSFSNDAEVTRYKKKYSAPLSPPPPTPRPAGEGTDSSPGDKRATKPNFNSTNYSTKANTNPSVDELLNAPVRESGEEARALAVEGDALEGAHLVGAIKEAIRPVAIDPEQHLLLPHLLLLLRLLLRRPGLLLRHRTW</sequence>
<accession>A0A199V5N6</accession>
<gene>
    <name evidence="2" type="ORF">ACMD2_03923</name>
</gene>